<dbReference type="Gene3D" id="1.10.260.40">
    <property type="entry name" value="lambda repressor-like DNA-binding domains"/>
    <property type="match status" value="1"/>
</dbReference>
<dbReference type="RefSeq" id="WP_011722273.1">
    <property type="nucleotide sequence ID" value="NC_008593.1"/>
</dbReference>
<dbReference type="GO" id="GO:0005829">
    <property type="term" value="C:cytosol"/>
    <property type="evidence" value="ECO:0007669"/>
    <property type="project" value="TreeGrafter"/>
</dbReference>
<dbReference type="KEGG" id="cno:NT01CX_2200"/>
<name>A0Q0X1_CLONN</name>
<dbReference type="PANTHER" id="PTHR46797">
    <property type="entry name" value="HTH-TYPE TRANSCRIPTIONAL REGULATOR"/>
    <property type="match status" value="1"/>
</dbReference>
<dbReference type="CDD" id="cd00093">
    <property type="entry name" value="HTH_XRE"/>
    <property type="match status" value="1"/>
</dbReference>
<organism evidence="3 4">
    <name type="scientific">Clostridium novyi (strain NT)</name>
    <dbReference type="NCBI Taxonomy" id="386415"/>
    <lineage>
        <taxon>Bacteria</taxon>
        <taxon>Bacillati</taxon>
        <taxon>Bacillota</taxon>
        <taxon>Clostridia</taxon>
        <taxon>Eubacteriales</taxon>
        <taxon>Clostridiaceae</taxon>
        <taxon>Clostridium</taxon>
    </lineage>
</organism>
<evidence type="ECO:0000256" key="1">
    <source>
        <dbReference type="ARBA" id="ARBA00023125"/>
    </source>
</evidence>
<reference evidence="3 4" key="1">
    <citation type="journal article" date="2006" name="Nat. Biotechnol.">
        <title>The genome and transcriptomes of the anti-tumor agent Clostridium novyi-NT.</title>
        <authorList>
            <person name="Bettegowda C."/>
            <person name="Huang X."/>
            <person name="Lin J."/>
            <person name="Cheong I."/>
            <person name="Kohli M."/>
            <person name="Szabo S.A."/>
            <person name="Zhang X."/>
            <person name="Diaz L.A. Jr."/>
            <person name="Velculescu V.E."/>
            <person name="Parmigiani G."/>
            <person name="Kinzler K.W."/>
            <person name="Vogelstein B."/>
            <person name="Zhou S."/>
        </authorList>
    </citation>
    <scope>NUCLEOTIDE SEQUENCE [LARGE SCALE GENOMIC DNA]</scope>
    <source>
        <strain evidence="3 4">NT</strain>
    </source>
</reference>
<dbReference type="InterPro" id="IPR001387">
    <property type="entry name" value="Cro/C1-type_HTH"/>
</dbReference>
<protein>
    <submittedName>
        <fullName evidence="3">Putative transcriptional regulator</fullName>
    </submittedName>
</protein>
<proteinExistence type="predicted"/>
<dbReference type="HOGENOM" id="CLU_066192_29_2_9"/>
<dbReference type="SUPFAM" id="SSF47413">
    <property type="entry name" value="lambda repressor-like DNA-binding domains"/>
    <property type="match status" value="1"/>
</dbReference>
<dbReference type="PATRIC" id="fig|386415.7.peg.1304"/>
<dbReference type="GO" id="GO:0003677">
    <property type="term" value="F:DNA binding"/>
    <property type="evidence" value="ECO:0007669"/>
    <property type="project" value="UniProtKB-KW"/>
</dbReference>
<accession>A0Q0X1</accession>
<gene>
    <name evidence="3" type="ordered locus">NT01CX_2200</name>
</gene>
<keyword evidence="1" id="KW-0238">DNA-binding</keyword>
<sequence length="71" mass="8188">MKVGYRIKEIRENLGVSQYELAKSIKILNQSQISKIENEKRGLKADELMAISKALKISIIKLIEENKEDKQ</sequence>
<dbReference type="PANTHER" id="PTHR46797:SF1">
    <property type="entry name" value="METHYLPHOSPHONATE SYNTHASE"/>
    <property type="match status" value="1"/>
</dbReference>
<dbReference type="SMART" id="SM00530">
    <property type="entry name" value="HTH_XRE"/>
    <property type="match status" value="1"/>
</dbReference>
<dbReference type="STRING" id="386415.NT01CX_2200"/>
<dbReference type="EMBL" id="CP000382">
    <property type="protein sequence ID" value="ABK61826.1"/>
    <property type="molecule type" value="Genomic_DNA"/>
</dbReference>
<evidence type="ECO:0000313" key="3">
    <source>
        <dbReference type="EMBL" id="ABK61826.1"/>
    </source>
</evidence>
<dbReference type="GO" id="GO:0003700">
    <property type="term" value="F:DNA-binding transcription factor activity"/>
    <property type="evidence" value="ECO:0007669"/>
    <property type="project" value="TreeGrafter"/>
</dbReference>
<feature type="domain" description="HTH cro/C1-type" evidence="2">
    <location>
        <begin position="7"/>
        <end position="62"/>
    </location>
</feature>
<dbReference type="InterPro" id="IPR010982">
    <property type="entry name" value="Lambda_DNA-bd_dom_sf"/>
</dbReference>
<dbReference type="AlphaFoldDB" id="A0Q0X1"/>
<dbReference type="Proteomes" id="UP000008220">
    <property type="component" value="Chromosome"/>
</dbReference>
<dbReference type="InterPro" id="IPR050807">
    <property type="entry name" value="TransReg_Diox_bact_type"/>
</dbReference>
<dbReference type="PROSITE" id="PS50943">
    <property type="entry name" value="HTH_CROC1"/>
    <property type="match status" value="1"/>
</dbReference>
<dbReference type="Pfam" id="PF01381">
    <property type="entry name" value="HTH_3"/>
    <property type="match status" value="1"/>
</dbReference>
<evidence type="ECO:0000259" key="2">
    <source>
        <dbReference type="PROSITE" id="PS50943"/>
    </source>
</evidence>
<evidence type="ECO:0000313" key="4">
    <source>
        <dbReference type="Proteomes" id="UP000008220"/>
    </source>
</evidence>
<keyword evidence="4" id="KW-1185">Reference proteome</keyword>